<feature type="domain" description="Glycosyl hydrolase family 13 catalytic" evidence="5">
    <location>
        <begin position="157"/>
        <end position="565"/>
    </location>
</feature>
<dbReference type="Gene3D" id="2.60.40.1180">
    <property type="entry name" value="Golgi alpha-mannosidase II"/>
    <property type="match status" value="1"/>
</dbReference>
<dbReference type="CDD" id="cd02856">
    <property type="entry name" value="E_set_GDE_Isoamylase_N"/>
    <property type="match status" value="1"/>
</dbReference>
<evidence type="ECO:0000256" key="3">
    <source>
        <dbReference type="ARBA" id="ARBA00023295"/>
    </source>
</evidence>
<organism evidence="6 7">
    <name type="scientific">Mariniblastus fucicola</name>
    <dbReference type="NCBI Taxonomy" id="980251"/>
    <lineage>
        <taxon>Bacteria</taxon>
        <taxon>Pseudomonadati</taxon>
        <taxon>Planctomycetota</taxon>
        <taxon>Planctomycetia</taxon>
        <taxon>Pirellulales</taxon>
        <taxon>Pirellulaceae</taxon>
        <taxon>Mariniblastus</taxon>
    </lineage>
</organism>
<evidence type="ECO:0000256" key="4">
    <source>
        <dbReference type="SAM" id="MobiDB-lite"/>
    </source>
</evidence>
<dbReference type="InterPro" id="IPR014756">
    <property type="entry name" value="Ig_E-set"/>
</dbReference>
<dbReference type="SUPFAM" id="SSF81296">
    <property type="entry name" value="E set domains"/>
    <property type="match status" value="1"/>
</dbReference>
<gene>
    <name evidence="6" type="primary">glgX</name>
    <name evidence="6" type="ORF">MFFC18_09250</name>
</gene>
<dbReference type="InterPro" id="IPR013783">
    <property type="entry name" value="Ig-like_fold"/>
</dbReference>
<sequence>MLMHMRHTQPELQFTHMLPYGAVIGDSGVQFVVFSRSATEMRLLLYDDVNDTEPVEILNFDPNQNRWGDIWSIYVPGLQPGQLYHFQATGPHDPARGLRFDANARLIDPYAKALAGTFQPSTDGIIRPPKCVVVDDHFDWAGDRHLKTDISESVIYEMHVRGFTNHESSGVEHPGSYLGVIEKIPYLKSLGVTAVELMPVHEFPIHDVQGNKLERPNYWGYDSMAFFAPHRGYAWDKTPGAQVTEFKQMVKALHEAGIEVILDVVFNHTCEGNENGPVLSFKGLENPVYYMLENDARYYKNYSGCGNAVNGNHPIVREMIFHCLRHWVHNYHIDGFRFDLASILSRDRSGNLVPNPPLVEAIGEDPLLADTKIIAEAWDAAGAYQVGSFGDDRWAEWNGRYRDDARGYWRGDGGTRGALATRLSGSADLYQPGGRPPCASINFITSHDGFTMNDLVSYREKHNLANGEDNRDGDNNNHSENFGVEGPTDQPIIDALRLRQIKNMLSTLLLSQGVPMLVAGDEFRRTQKGNNNAYCQDNEISWLNWALQEKNTELIRFVRALIQFRKNQPTVRRRTFLTGVPNSVGWADVSWYSALGTAVDWHSSELPIICLLAAPTPEEDPTGCGRDVLLMLNSSSVGCRFMIPAIARSLKWQMFMDTSLTSPKDIYPDLNGPLLPESGSYTLPQKSMAVYVAN</sequence>
<proteinExistence type="inferred from homology"/>
<dbReference type="InterPro" id="IPR011837">
    <property type="entry name" value="Glycogen_debranch_GlgX"/>
</dbReference>
<evidence type="ECO:0000313" key="6">
    <source>
        <dbReference type="EMBL" id="QEG21073.1"/>
    </source>
</evidence>
<evidence type="ECO:0000313" key="7">
    <source>
        <dbReference type="Proteomes" id="UP000322214"/>
    </source>
</evidence>
<comment type="similarity">
    <text evidence="1">Belongs to the glycosyl hydrolase 13 family.</text>
</comment>
<dbReference type="InterPro" id="IPR013780">
    <property type="entry name" value="Glyco_hydro_b"/>
</dbReference>
<dbReference type="SMART" id="SM00642">
    <property type="entry name" value="Aamy"/>
    <property type="match status" value="1"/>
</dbReference>
<dbReference type="Proteomes" id="UP000322214">
    <property type="component" value="Chromosome"/>
</dbReference>
<dbReference type="EC" id="3.2.1.-" evidence="6"/>
<dbReference type="EMBL" id="CP042912">
    <property type="protein sequence ID" value="QEG21073.1"/>
    <property type="molecule type" value="Genomic_DNA"/>
</dbReference>
<keyword evidence="7" id="KW-1185">Reference proteome</keyword>
<dbReference type="CDD" id="cd11326">
    <property type="entry name" value="AmyAc_Glg_debranch"/>
    <property type="match status" value="1"/>
</dbReference>
<dbReference type="Pfam" id="PF02922">
    <property type="entry name" value="CBM_48"/>
    <property type="match status" value="1"/>
</dbReference>
<keyword evidence="3 6" id="KW-0326">Glycosidase</keyword>
<dbReference type="Gene3D" id="2.60.40.10">
    <property type="entry name" value="Immunoglobulins"/>
    <property type="match status" value="1"/>
</dbReference>
<dbReference type="KEGG" id="mff:MFFC18_09250"/>
<dbReference type="PANTHER" id="PTHR43002">
    <property type="entry name" value="GLYCOGEN DEBRANCHING ENZYME"/>
    <property type="match status" value="1"/>
</dbReference>
<feature type="region of interest" description="Disordered" evidence="4">
    <location>
        <begin position="465"/>
        <end position="487"/>
    </location>
</feature>
<dbReference type="SUPFAM" id="SSF51445">
    <property type="entry name" value="(Trans)glycosidases"/>
    <property type="match status" value="1"/>
</dbReference>
<dbReference type="Gene3D" id="3.20.20.80">
    <property type="entry name" value="Glycosidases"/>
    <property type="match status" value="1"/>
</dbReference>
<dbReference type="AlphaFoldDB" id="A0A5B9PDK6"/>
<dbReference type="NCBIfam" id="TIGR02100">
    <property type="entry name" value="glgX_debranch"/>
    <property type="match status" value="1"/>
</dbReference>
<evidence type="ECO:0000259" key="5">
    <source>
        <dbReference type="SMART" id="SM00642"/>
    </source>
</evidence>
<dbReference type="STRING" id="980251.GCA_001642875_02015"/>
<protein>
    <submittedName>
        <fullName evidence="6">Glycogen debranching enzyme</fullName>
        <ecNumber evidence="6">3.2.1.-</ecNumber>
    </submittedName>
</protein>
<dbReference type="InterPro" id="IPR004193">
    <property type="entry name" value="Glyco_hydro_13_N"/>
</dbReference>
<name>A0A5B9PDK6_9BACT</name>
<keyword evidence="2 6" id="KW-0378">Hydrolase</keyword>
<feature type="compositionally biased region" description="Basic and acidic residues" evidence="4">
    <location>
        <begin position="465"/>
        <end position="477"/>
    </location>
</feature>
<dbReference type="InterPro" id="IPR044505">
    <property type="entry name" value="GlgX_Isoamylase_N_E_set"/>
</dbReference>
<dbReference type="SUPFAM" id="SSF51011">
    <property type="entry name" value="Glycosyl hydrolase domain"/>
    <property type="match status" value="1"/>
</dbReference>
<dbReference type="Pfam" id="PF00128">
    <property type="entry name" value="Alpha-amylase"/>
    <property type="match status" value="1"/>
</dbReference>
<dbReference type="InterPro" id="IPR006047">
    <property type="entry name" value="GH13_cat_dom"/>
</dbReference>
<dbReference type="InterPro" id="IPR017853">
    <property type="entry name" value="GH"/>
</dbReference>
<evidence type="ECO:0000256" key="2">
    <source>
        <dbReference type="ARBA" id="ARBA00022801"/>
    </source>
</evidence>
<dbReference type="GO" id="GO:0005980">
    <property type="term" value="P:glycogen catabolic process"/>
    <property type="evidence" value="ECO:0007669"/>
    <property type="project" value="InterPro"/>
</dbReference>
<dbReference type="GO" id="GO:0004135">
    <property type="term" value="F:amylo-alpha-1,6-glucosidase activity"/>
    <property type="evidence" value="ECO:0007669"/>
    <property type="project" value="InterPro"/>
</dbReference>
<accession>A0A5B9PDK6</accession>
<evidence type="ECO:0000256" key="1">
    <source>
        <dbReference type="ARBA" id="ARBA00008061"/>
    </source>
</evidence>
<reference evidence="6 7" key="1">
    <citation type="submission" date="2019-08" db="EMBL/GenBank/DDBJ databases">
        <title>Deep-cultivation of Planctomycetes and their phenomic and genomic characterization uncovers novel biology.</title>
        <authorList>
            <person name="Wiegand S."/>
            <person name="Jogler M."/>
            <person name="Boedeker C."/>
            <person name="Pinto D."/>
            <person name="Vollmers J."/>
            <person name="Rivas-Marin E."/>
            <person name="Kohn T."/>
            <person name="Peeters S.H."/>
            <person name="Heuer A."/>
            <person name="Rast P."/>
            <person name="Oberbeckmann S."/>
            <person name="Bunk B."/>
            <person name="Jeske O."/>
            <person name="Meyerdierks A."/>
            <person name="Storesund J.E."/>
            <person name="Kallscheuer N."/>
            <person name="Luecker S."/>
            <person name="Lage O.M."/>
            <person name="Pohl T."/>
            <person name="Merkel B.J."/>
            <person name="Hornburger P."/>
            <person name="Mueller R.-W."/>
            <person name="Bruemmer F."/>
            <person name="Labrenz M."/>
            <person name="Spormann A.M."/>
            <person name="Op den Camp H."/>
            <person name="Overmann J."/>
            <person name="Amann R."/>
            <person name="Jetten M.S.M."/>
            <person name="Mascher T."/>
            <person name="Medema M.H."/>
            <person name="Devos D.P."/>
            <person name="Kaster A.-K."/>
            <person name="Ovreas L."/>
            <person name="Rohde M."/>
            <person name="Galperin M.Y."/>
            <person name="Jogler C."/>
        </authorList>
    </citation>
    <scope>NUCLEOTIDE SEQUENCE [LARGE SCALE GENOMIC DNA]</scope>
    <source>
        <strain evidence="6 7">FC18</strain>
    </source>
</reference>